<accession>A0ABS6E9T1</accession>
<keyword evidence="1" id="KW-1133">Transmembrane helix</keyword>
<keyword evidence="1" id="KW-0812">Transmembrane</keyword>
<evidence type="ECO:0000313" key="3">
    <source>
        <dbReference type="Proteomes" id="UP000749471"/>
    </source>
</evidence>
<keyword evidence="1" id="KW-0472">Membrane</keyword>
<keyword evidence="3" id="KW-1185">Reference proteome</keyword>
<reference evidence="2 3" key="1">
    <citation type="submission" date="2021-06" db="EMBL/GenBank/DDBJ databases">
        <authorList>
            <person name="Sun Q."/>
            <person name="Li D."/>
        </authorList>
    </citation>
    <scope>NUCLEOTIDE SEQUENCE [LARGE SCALE GENOMIC DNA]</scope>
    <source>
        <strain evidence="2 3">MSJ-40</strain>
    </source>
</reference>
<protein>
    <recommendedName>
        <fullName evidence="4">Lipoprotein</fullName>
    </recommendedName>
</protein>
<gene>
    <name evidence="2" type="ORF">KQI42_16815</name>
</gene>
<dbReference type="PROSITE" id="PS51257">
    <property type="entry name" value="PROKAR_LIPOPROTEIN"/>
    <property type="match status" value="1"/>
</dbReference>
<evidence type="ECO:0000313" key="2">
    <source>
        <dbReference type="EMBL" id="MBU5439679.1"/>
    </source>
</evidence>
<dbReference type="Proteomes" id="UP000749471">
    <property type="component" value="Unassembled WGS sequence"/>
</dbReference>
<name>A0ABS6E9T1_9FIRM</name>
<dbReference type="EMBL" id="JAHLPM010000017">
    <property type="protein sequence ID" value="MBU5439679.1"/>
    <property type="molecule type" value="Genomic_DNA"/>
</dbReference>
<feature type="transmembrane region" description="Helical" evidence="1">
    <location>
        <begin position="7"/>
        <end position="24"/>
    </location>
</feature>
<proteinExistence type="predicted"/>
<organism evidence="2 3">
    <name type="scientific">Tissierella simiarum</name>
    <dbReference type="NCBI Taxonomy" id="2841534"/>
    <lineage>
        <taxon>Bacteria</taxon>
        <taxon>Bacillati</taxon>
        <taxon>Bacillota</taxon>
        <taxon>Tissierellia</taxon>
        <taxon>Tissierellales</taxon>
        <taxon>Tissierellaceae</taxon>
        <taxon>Tissierella</taxon>
    </lineage>
</organism>
<dbReference type="RefSeq" id="WP_216521452.1">
    <property type="nucleotide sequence ID" value="NZ_JAHLPM010000017.1"/>
</dbReference>
<sequence>MKGKRSILWKFIFVVIIMSLFTVGCSTNRKVPAKSKQSAENIPQNATHQNTIERIPDSLDDIQDYAEDIIGDILEQDWADVNEKLSLIEKEWGIYKPIAEEKKVSKKEIDTFDKDLISLRSTIEDKKPYEASLAANKVYLNAVNFMDLYEAKVLTDLERMEYYGRQVVITAKYDDWERAKKESELTIDTWNKIKKQYEDINLNHARSLSDTLNQLLESTRIQDIKKVDTLYERMKDEIDLIESDFENNTNK</sequence>
<evidence type="ECO:0000256" key="1">
    <source>
        <dbReference type="SAM" id="Phobius"/>
    </source>
</evidence>
<comment type="caution">
    <text evidence="2">The sequence shown here is derived from an EMBL/GenBank/DDBJ whole genome shotgun (WGS) entry which is preliminary data.</text>
</comment>
<evidence type="ECO:0008006" key="4">
    <source>
        <dbReference type="Google" id="ProtNLM"/>
    </source>
</evidence>